<feature type="active site" description="Proton donor/acceptor" evidence="7">
    <location>
        <position position="201"/>
    </location>
</feature>
<keyword evidence="9" id="KW-1185">Reference proteome</keyword>
<evidence type="ECO:0000313" key="8">
    <source>
        <dbReference type="EMBL" id="KAB7739325.1"/>
    </source>
</evidence>
<evidence type="ECO:0000256" key="1">
    <source>
        <dbReference type="ARBA" id="ARBA00001602"/>
    </source>
</evidence>
<keyword evidence="3 7" id="KW-0133">Cell shape</keyword>
<feature type="binding site" evidence="7">
    <location>
        <begin position="23"/>
        <end position="24"/>
    </location>
    <ligand>
        <name>substrate</name>
    </ligand>
</feature>
<dbReference type="PANTHER" id="PTHR21198:SF2">
    <property type="entry name" value="GLUTAMATE RACEMASE"/>
    <property type="match status" value="1"/>
</dbReference>
<dbReference type="HAMAP" id="MF_00258">
    <property type="entry name" value="Glu_racemase"/>
    <property type="match status" value="1"/>
</dbReference>
<dbReference type="PANTHER" id="PTHR21198">
    <property type="entry name" value="GLUTAMATE RACEMASE"/>
    <property type="match status" value="1"/>
</dbReference>
<feature type="binding site" evidence="7">
    <location>
        <begin position="88"/>
        <end position="89"/>
    </location>
    <ligand>
        <name>substrate</name>
    </ligand>
</feature>
<keyword evidence="5 7" id="KW-0413">Isomerase</keyword>
<feature type="binding site" evidence="7">
    <location>
        <begin position="55"/>
        <end position="56"/>
    </location>
    <ligand>
        <name>substrate</name>
    </ligand>
</feature>
<reference evidence="8 9" key="1">
    <citation type="submission" date="2019-09" db="EMBL/GenBank/DDBJ databases">
        <title>Parvibaculum sedimenti sp. nov., isolated from sediment.</title>
        <authorList>
            <person name="Wang Y."/>
        </authorList>
    </citation>
    <scope>NUCLEOTIDE SEQUENCE [LARGE SCALE GENOMIC DNA]</scope>
    <source>
        <strain evidence="8 9">HXT-9</strain>
    </source>
</reference>
<gene>
    <name evidence="7" type="primary">murI</name>
    <name evidence="8" type="ORF">F2P47_12910</name>
</gene>
<accession>A0A6N6VF87</accession>
<comment type="function">
    <text evidence="7">Provides the (R)-glutamate required for cell wall biosynthesis.</text>
</comment>
<dbReference type="NCBIfam" id="TIGR00067">
    <property type="entry name" value="glut_race"/>
    <property type="match status" value="1"/>
</dbReference>
<dbReference type="GO" id="GO:0008360">
    <property type="term" value="P:regulation of cell shape"/>
    <property type="evidence" value="ECO:0007669"/>
    <property type="project" value="UniProtKB-KW"/>
</dbReference>
<proteinExistence type="inferred from homology"/>
<evidence type="ECO:0000256" key="5">
    <source>
        <dbReference type="ARBA" id="ARBA00023235"/>
    </source>
</evidence>
<comment type="caution">
    <text evidence="8">The sequence shown here is derived from an EMBL/GenBank/DDBJ whole genome shotgun (WGS) entry which is preliminary data.</text>
</comment>
<dbReference type="Proteomes" id="UP000468901">
    <property type="component" value="Unassembled WGS sequence"/>
</dbReference>
<dbReference type="GO" id="GO:0071555">
    <property type="term" value="P:cell wall organization"/>
    <property type="evidence" value="ECO:0007669"/>
    <property type="project" value="UniProtKB-KW"/>
</dbReference>
<dbReference type="GO" id="GO:0008881">
    <property type="term" value="F:glutamate racemase activity"/>
    <property type="evidence" value="ECO:0007669"/>
    <property type="project" value="UniProtKB-UniRule"/>
</dbReference>
<dbReference type="EMBL" id="WESC01000011">
    <property type="protein sequence ID" value="KAB7739325.1"/>
    <property type="molecule type" value="Genomic_DNA"/>
</dbReference>
<dbReference type="UniPathway" id="UPA00219"/>
<evidence type="ECO:0000256" key="6">
    <source>
        <dbReference type="ARBA" id="ARBA00023316"/>
    </source>
</evidence>
<dbReference type="InterPro" id="IPR004391">
    <property type="entry name" value="Glu_race"/>
</dbReference>
<dbReference type="Pfam" id="PF01177">
    <property type="entry name" value="Asp_Glu_race"/>
    <property type="match status" value="1"/>
</dbReference>
<name>A0A6N6VF87_9HYPH</name>
<dbReference type="PROSITE" id="PS00923">
    <property type="entry name" value="ASP_GLU_RACEMASE_1"/>
    <property type="match status" value="1"/>
</dbReference>
<evidence type="ECO:0000256" key="7">
    <source>
        <dbReference type="HAMAP-Rule" id="MF_00258"/>
    </source>
</evidence>
<dbReference type="PROSITE" id="PS00924">
    <property type="entry name" value="ASP_GLU_RACEMASE_2"/>
    <property type="match status" value="1"/>
</dbReference>
<evidence type="ECO:0000256" key="3">
    <source>
        <dbReference type="ARBA" id="ARBA00022960"/>
    </source>
</evidence>
<evidence type="ECO:0000256" key="2">
    <source>
        <dbReference type="ARBA" id="ARBA00013090"/>
    </source>
</evidence>
<comment type="similarity">
    <text evidence="7">Belongs to the aspartate/glutamate racemases family.</text>
</comment>
<comment type="catalytic activity">
    <reaction evidence="1 7">
        <text>L-glutamate = D-glutamate</text>
        <dbReference type="Rhea" id="RHEA:12813"/>
        <dbReference type="ChEBI" id="CHEBI:29985"/>
        <dbReference type="ChEBI" id="CHEBI:29986"/>
        <dbReference type="EC" id="5.1.1.3"/>
    </reaction>
</comment>
<evidence type="ECO:0000313" key="9">
    <source>
        <dbReference type="Proteomes" id="UP000468901"/>
    </source>
</evidence>
<dbReference type="InterPro" id="IPR018187">
    <property type="entry name" value="Asp/Glu_racemase_AS_1"/>
</dbReference>
<dbReference type="AlphaFoldDB" id="A0A6N6VF87"/>
<dbReference type="InterPro" id="IPR001920">
    <property type="entry name" value="Asp/Glu_race"/>
</dbReference>
<dbReference type="InterPro" id="IPR033134">
    <property type="entry name" value="Asp/Glu_racemase_AS_2"/>
</dbReference>
<evidence type="ECO:0000256" key="4">
    <source>
        <dbReference type="ARBA" id="ARBA00022984"/>
    </source>
</evidence>
<feature type="binding site" evidence="7">
    <location>
        <begin position="202"/>
        <end position="203"/>
    </location>
    <ligand>
        <name>substrate</name>
    </ligand>
</feature>
<feature type="active site" description="Proton donor/acceptor" evidence="7">
    <location>
        <position position="87"/>
    </location>
</feature>
<dbReference type="GO" id="GO:0009252">
    <property type="term" value="P:peptidoglycan biosynthetic process"/>
    <property type="evidence" value="ECO:0007669"/>
    <property type="project" value="UniProtKB-UniRule"/>
</dbReference>
<dbReference type="SUPFAM" id="SSF53681">
    <property type="entry name" value="Aspartate/glutamate racemase"/>
    <property type="match status" value="2"/>
</dbReference>
<dbReference type="EC" id="5.1.1.3" evidence="2 7"/>
<comment type="pathway">
    <text evidence="7">Cell wall biogenesis; peptidoglycan biosynthesis.</text>
</comment>
<organism evidence="8 9">
    <name type="scientific">Parvibaculum sedimenti</name>
    <dbReference type="NCBI Taxonomy" id="2608632"/>
    <lineage>
        <taxon>Bacteria</taxon>
        <taxon>Pseudomonadati</taxon>
        <taxon>Pseudomonadota</taxon>
        <taxon>Alphaproteobacteria</taxon>
        <taxon>Hyphomicrobiales</taxon>
        <taxon>Parvibaculaceae</taxon>
        <taxon>Parvibaculum</taxon>
    </lineage>
</organism>
<keyword evidence="6 7" id="KW-0961">Cell wall biogenesis/degradation</keyword>
<dbReference type="InterPro" id="IPR015942">
    <property type="entry name" value="Asp/Glu/hydantoin_racemase"/>
</dbReference>
<dbReference type="Gene3D" id="3.40.50.1860">
    <property type="match status" value="2"/>
</dbReference>
<keyword evidence="4 7" id="KW-0573">Peptidoglycan synthesis</keyword>
<protein>
    <recommendedName>
        <fullName evidence="2 7">Glutamate racemase</fullName>
        <ecNumber evidence="2 7">5.1.1.3</ecNumber>
    </recommendedName>
</protein>
<sequence length="274" mass="29334">MRLERRETPVSGGGEGKPVLVFDSGIGGLSVLSAIRKLMPTQRLVYVADDAAFPYGNWKEDELSAHIVRLMGELIAAHDPAAVVIACNTASTLVLPPLRAKFSIPFVGTVPAVKPAAEQTKTGVIAVLATSATIARDYTRKLIESFAQSAKVQLVAAPRLATVAEDLLRGQPIDREVIRDEIAPCFVEIDGKRTDIVVLGCTHYPFLIDEMNIVAPWPVIWLDPAPAIARRLVSVLDGKIPGPDGKSVALFTSGRPVPPRLQALLKNDGLNAAP</sequence>